<feature type="compositionally biased region" description="Basic residues" evidence="1">
    <location>
        <begin position="148"/>
        <end position="159"/>
    </location>
</feature>
<dbReference type="AlphaFoldDB" id="A0A067KQM2"/>
<keyword evidence="3" id="KW-1185">Reference proteome</keyword>
<gene>
    <name evidence="2" type="ORF">JCGZ_12641</name>
</gene>
<feature type="region of interest" description="Disordered" evidence="1">
    <location>
        <begin position="1"/>
        <end position="40"/>
    </location>
</feature>
<name>A0A067KQM2_JATCU</name>
<protein>
    <submittedName>
        <fullName evidence="2">Uncharacterized protein</fullName>
    </submittedName>
</protein>
<reference evidence="2 3" key="1">
    <citation type="journal article" date="2014" name="PLoS ONE">
        <title>Global Analysis of Gene Expression Profiles in Physic Nut (Jatropha curcas L.) Seedlings Exposed to Salt Stress.</title>
        <authorList>
            <person name="Zhang L."/>
            <person name="Zhang C."/>
            <person name="Wu P."/>
            <person name="Chen Y."/>
            <person name="Li M."/>
            <person name="Jiang H."/>
            <person name="Wu G."/>
        </authorList>
    </citation>
    <scope>NUCLEOTIDE SEQUENCE [LARGE SCALE GENOMIC DNA]</scope>
    <source>
        <strain evidence="3">cv. GZQX0401</strain>
        <tissue evidence="2">Young leaves</tissue>
    </source>
</reference>
<feature type="compositionally biased region" description="Basic residues" evidence="1">
    <location>
        <begin position="118"/>
        <end position="133"/>
    </location>
</feature>
<organism evidence="2 3">
    <name type="scientific">Jatropha curcas</name>
    <name type="common">Barbados nut</name>
    <dbReference type="NCBI Taxonomy" id="180498"/>
    <lineage>
        <taxon>Eukaryota</taxon>
        <taxon>Viridiplantae</taxon>
        <taxon>Streptophyta</taxon>
        <taxon>Embryophyta</taxon>
        <taxon>Tracheophyta</taxon>
        <taxon>Spermatophyta</taxon>
        <taxon>Magnoliopsida</taxon>
        <taxon>eudicotyledons</taxon>
        <taxon>Gunneridae</taxon>
        <taxon>Pentapetalae</taxon>
        <taxon>rosids</taxon>
        <taxon>fabids</taxon>
        <taxon>Malpighiales</taxon>
        <taxon>Euphorbiaceae</taxon>
        <taxon>Crotonoideae</taxon>
        <taxon>Jatropheae</taxon>
        <taxon>Jatropha</taxon>
    </lineage>
</organism>
<feature type="compositionally biased region" description="Low complexity" evidence="1">
    <location>
        <begin position="18"/>
        <end position="27"/>
    </location>
</feature>
<feature type="region of interest" description="Disordered" evidence="1">
    <location>
        <begin position="108"/>
        <end position="166"/>
    </location>
</feature>
<sequence>MQELLNSTEEGKNLAYPVESAAASSVGSEGGSGRRNGCATVPLGTQPQFLAFAMPAGERQWKEECEAAPSFRPLGTAGEPRRIDAVPIEARSQLFLRLLLSLEMNGEREGEAEAAAARNRRRGGAARFSGRRKTREEEGEGEVDAGGRRRKERKKKKERKAGSSKF</sequence>
<evidence type="ECO:0000313" key="3">
    <source>
        <dbReference type="Proteomes" id="UP000027138"/>
    </source>
</evidence>
<evidence type="ECO:0000313" key="2">
    <source>
        <dbReference type="EMBL" id="KDP34590.1"/>
    </source>
</evidence>
<proteinExistence type="predicted"/>
<dbReference type="Proteomes" id="UP000027138">
    <property type="component" value="Unassembled WGS sequence"/>
</dbReference>
<dbReference type="EMBL" id="KK914522">
    <property type="protein sequence ID" value="KDP34590.1"/>
    <property type="molecule type" value="Genomic_DNA"/>
</dbReference>
<evidence type="ECO:0000256" key="1">
    <source>
        <dbReference type="SAM" id="MobiDB-lite"/>
    </source>
</evidence>
<accession>A0A067KQM2</accession>